<dbReference type="GO" id="GO:0097367">
    <property type="term" value="F:carbohydrate derivative binding"/>
    <property type="evidence" value="ECO:0007669"/>
    <property type="project" value="InterPro"/>
</dbReference>
<evidence type="ECO:0000313" key="3">
    <source>
        <dbReference type="EMBL" id="SQI53351.1"/>
    </source>
</evidence>
<dbReference type="PANTHER" id="PTHR43443:SF1">
    <property type="entry name" value="3-HEXULOSE-6-PHOSPHATE ISOMERASE"/>
    <property type="match status" value="1"/>
</dbReference>
<dbReference type="PROSITE" id="PS51464">
    <property type="entry name" value="SIS"/>
    <property type="match status" value="1"/>
</dbReference>
<gene>
    <name evidence="3" type="primary">hxlB_1</name>
    <name evidence="3" type="ORF">NCTC4824_00835</name>
</gene>
<dbReference type="InterPro" id="IPR001347">
    <property type="entry name" value="SIS_dom"/>
</dbReference>
<name>A0A2X4VR23_LEDLE</name>
<dbReference type="GO" id="GO:1901135">
    <property type="term" value="P:carbohydrate derivative metabolic process"/>
    <property type="evidence" value="ECO:0007669"/>
    <property type="project" value="InterPro"/>
</dbReference>
<dbReference type="CDD" id="cd05005">
    <property type="entry name" value="SIS_PHI"/>
    <property type="match status" value="1"/>
</dbReference>
<dbReference type="InterPro" id="IPR046348">
    <property type="entry name" value="SIS_dom_sf"/>
</dbReference>
<keyword evidence="4" id="KW-1185">Reference proteome</keyword>
<evidence type="ECO:0000259" key="2">
    <source>
        <dbReference type="PROSITE" id="PS51464"/>
    </source>
</evidence>
<comment type="similarity">
    <text evidence="1">Belongs to the SIS family. PHI subfamily.</text>
</comment>
<dbReference type="Pfam" id="PF01380">
    <property type="entry name" value="SIS"/>
    <property type="match status" value="1"/>
</dbReference>
<dbReference type="Gene3D" id="3.40.50.10490">
    <property type="entry name" value="Glucose-6-phosphate isomerase like protein, domain 1"/>
    <property type="match status" value="1"/>
</dbReference>
<dbReference type="EMBL" id="LS483476">
    <property type="protein sequence ID" value="SQI53351.1"/>
    <property type="molecule type" value="Genomic_DNA"/>
</dbReference>
<dbReference type="SUPFAM" id="SSF53697">
    <property type="entry name" value="SIS domain"/>
    <property type="match status" value="1"/>
</dbReference>
<sequence length="182" mass="19722">MDQIETILTEISSVLKESNTQDVDMIVKELGNGNRIFVIGEGRSGLMSKSFAMRLMHLDAEVYVIGETITPAISAGDVLIAVSGSGNTKSVIWTAEKAQSIGCPVIAVTTDTESELASYASLILHVPAATKYRKEGEQATIQPLGSLFDQCAHILFDHICLTYANSKEISNEQAFLKHSNME</sequence>
<dbReference type="RefSeq" id="WP_066145016.1">
    <property type="nucleotide sequence ID" value="NZ_CBCSGM010000007.1"/>
</dbReference>
<organism evidence="3 4">
    <name type="scientific">Lederbergia lenta</name>
    <name type="common">Bacillus lentus</name>
    <dbReference type="NCBI Taxonomy" id="1467"/>
    <lineage>
        <taxon>Bacteria</taxon>
        <taxon>Bacillati</taxon>
        <taxon>Bacillota</taxon>
        <taxon>Bacilli</taxon>
        <taxon>Bacillales</taxon>
        <taxon>Bacillaceae</taxon>
        <taxon>Lederbergia</taxon>
    </lineage>
</organism>
<dbReference type="STRING" id="1348624.GCA_001591545_03423"/>
<dbReference type="EC" id="5.3.1.27" evidence="3"/>
<reference evidence="3 4" key="1">
    <citation type="submission" date="2018-06" db="EMBL/GenBank/DDBJ databases">
        <authorList>
            <consortium name="Pathogen Informatics"/>
            <person name="Doyle S."/>
        </authorList>
    </citation>
    <scope>NUCLEOTIDE SEQUENCE [LARGE SCALE GENOMIC DNA]</scope>
    <source>
        <strain evidence="3 4">NCTC4824</strain>
    </source>
</reference>
<evidence type="ECO:0000256" key="1">
    <source>
        <dbReference type="ARBA" id="ARBA00009235"/>
    </source>
</evidence>
<evidence type="ECO:0000313" key="4">
    <source>
        <dbReference type="Proteomes" id="UP000249134"/>
    </source>
</evidence>
<keyword evidence="3" id="KW-0413">Isomerase</keyword>
<proteinExistence type="inferred from homology"/>
<dbReference type="PANTHER" id="PTHR43443">
    <property type="entry name" value="3-HEXULOSE-6-PHOSPHATE ISOMERASE"/>
    <property type="match status" value="1"/>
</dbReference>
<dbReference type="GO" id="GO:0043800">
    <property type="term" value="F:6-phospho-3-hexuloisomerase activity"/>
    <property type="evidence" value="ECO:0007669"/>
    <property type="project" value="UniProtKB-EC"/>
</dbReference>
<dbReference type="Proteomes" id="UP000249134">
    <property type="component" value="Chromosome 1"/>
</dbReference>
<dbReference type="InterPro" id="IPR017552">
    <property type="entry name" value="PHI/rmpB"/>
</dbReference>
<dbReference type="KEGG" id="blen:NCTC4824_00835"/>
<feature type="domain" description="SIS" evidence="2">
    <location>
        <begin position="26"/>
        <end position="169"/>
    </location>
</feature>
<protein>
    <submittedName>
        <fullName evidence="3">6-phospho 3-hexuloisomerase domain-containing protein</fullName>
        <ecNumber evidence="3">5.3.1.27</ecNumber>
    </submittedName>
</protein>
<dbReference type="NCBIfam" id="TIGR03127">
    <property type="entry name" value="RuMP_HxlB"/>
    <property type="match status" value="1"/>
</dbReference>
<accession>A0A2X4VR23</accession>
<dbReference type="AlphaFoldDB" id="A0A2X4VR23"/>